<dbReference type="FunCoup" id="A3LUR6">
    <property type="interactions" value="49"/>
</dbReference>
<dbReference type="eggNOG" id="ENOG502QTAU">
    <property type="taxonomic scope" value="Eukaryota"/>
</dbReference>
<dbReference type="PANTHER" id="PTHR28037:SF1">
    <property type="entry name" value="ALCOHOL O-ACETYLTRANSFERASE 1-RELATED"/>
    <property type="match status" value="1"/>
</dbReference>
<dbReference type="Gene3D" id="3.30.559.10">
    <property type="entry name" value="Chloramphenicol acetyltransferase-like domain"/>
    <property type="match status" value="1"/>
</dbReference>
<dbReference type="InterPro" id="IPR023213">
    <property type="entry name" value="CAT-like_dom_sf"/>
</dbReference>
<keyword evidence="2" id="KW-1185">Reference proteome</keyword>
<evidence type="ECO:0000313" key="1">
    <source>
        <dbReference type="EMBL" id="ABN67009.2"/>
    </source>
</evidence>
<dbReference type="RefSeq" id="XP_001385038.2">
    <property type="nucleotide sequence ID" value="XM_001385001.1"/>
</dbReference>
<dbReference type="PANTHER" id="PTHR28037">
    <property type="entry name" value="ALCOHOL O-ACETYLTRANSFERASE 1-RELATED"/>
    <property type="match status" value="1"/>
</dbReference>
<gene>
    <name evidence="1" type="ORF">PICST_78247</name>
</gene>
<reference evidence="1 2" key="1">
    <citation type="journal article" date="2007" name="Nat. Biotechnol.">
        <title>Genome sequence of the lignocellulose-bioconverting and xylose-fermenting yeast Pichia stipitis.</title>
        <authorList>
            <person name="Jeffries T.W."/>
            <person name="Grigoriev I.V."/>
            <person name="Grimwood J."/>
            <person name="Laplaza J.M."/>
            <person name="Aerts A."/>
            <person name="Salamov A."/>
            <person name="Schmutz J."/>
            <person name="Lindquist E."/>
            <person name="Dehal P."/>
            <person name="Shapiro H."/>
            <person name="Jin Y.S."/>
            <person name="Passoth V."/>
            <person name="Richardson P.M."/>
        </authorList>
    </citation>
    <scope>NUCLEOTIDE SEQUENCE [LARGE SCALE GENOMIC DNA]</scope>
    <source>
        <strain evidence="2">ATCC 58785 / CBS 6054 / NBRC 10063 / NRRL Y-11545</strain>
    </source>
</reference>
<dbReference type="GO" id="GO:0008080">
    <property type="term" value="F:N-acetyltransferase activity"/>
    <property type="evidence" value="ECO:0007669"/>
    <property type="project" value="TreeGrafter"/>
</dbReference>
<dbReference type="OMA" id="NERYYIC"/>
<dbReference type="Pfam" id="PF07247">
    <property type="entry name" value="AATase"/>
    <property type="match status" value="1"/>
</dbReference>
<dbReference type="HOGENOM" id="CLU_044733_0_0_1"/>
<dbReference type="InParanoid" id="A3LUR6"/>
<dbReference type="SUPFAM" id="SSF52777">
    <property type="entry name" value="CoA-dependent acyltransferases"/>
    <property type="match status" value="1"/>
</dbReference>
<accession>A3LUR6</accession>
<evidence type="ECO:0000313" key="2">
    <source>
        <dbReference type="Proteomes" id="UP000002258"/>
    </source>
</evidence>
<dbReference type="EMBL" id="CP000499">
    <property type="protein sequence ID" value="ABN67009.2"/>
    <property type="molecule type" value="Genomic_DNA"/>
</dbReference>
<sequence length="478" mass="55815">MVVSEVHRRPPSVLERYYLCRGSEKYYSNFNITVQYRSKVTPSTLSSALRAMVSENTWLTHNFYKLDEQDNALVNGLNHEIRIVEKILFEDVVRFESIDVFDGTTIGYLNSFLIPMNVENLPLWKIIVLDDREGHQYVSGLFDHSIFDGMSGVQFMKDLAVQLEKAEDQYEEVIFDYVRESQVLPAVITPPIEAVRDLYSLSYLDIAKYYLSKYLPTFWNFFERFKKLFEKNLFKPDFGVNPIFRAGIVKKDTDTKFRIVNFTNQQVDEVSQFCRVNDMTVTPYFNVIAAKCLQETVFKSVDPGTEFSTLNLIAVNGRRYYPQYKDFLYGVMVCGDPVVLPPISSDLISYMKYFHKCMMENIKSRVSFKSVGLYRFYNFWDFFSSKLNKREGRFSLTISNLGKIVPTNGKFDIENMYFGSNTGVVYHFILNMSTTEKGGLQIVFGSLPEYEELYENEKKVMDIFVDKFQEMVLNYIKK</sequence>
<dbReference type="KEGG" id="pic:PICST_78247"/>
<proteinExistence type="predicted"/>
<dbReference type="OrthoDB" id="2150604at2759"/>
<name>A3LUR6_PICST</name>
<dbReference type="AlphaFoldDB" id="A3LUR6"/>
<organism evidence="1 2">
    <name type="scientific">Scheffersomyces stipitis (strain ATCC 58785 / CBS 6054 / NBRC 10063 / NRRL Y-11545)</name>
    <name type="common">Yeast</name>
    <name type="synonym">Pichia stipitis</name>
    <dbReference type="NCBI Taxonomy" id="322104"/>
    <lineage>
        <taxon>Eukaryota</taxon>
        <taxon>Fungi</taxon>
        <taxon>Dikarya</taxon>
        <taxon>Ascomycota</taxon>
        <taxon>Saccharomycotina</taxon>
        <taxon>Pichiomycetes</taxon>
        <taxon>Debaryomycetaceae</taxon>
        <taxon>Scheffersomyces</taxon>
    </lineage>
</organism>
<protein>
    <recommendedName>
        <fullName evidence="3">Alcohol acetyltransferase</fullName>
    </recommendedName>
</protein>
<dbReference type="InterPro" id="IPR052058">
    <property type="entry name" value="Alcohol_O-acetyltransferase"/>
</dbReference>
<evidence type="ECO:0008006" key="3">
    <source>
        <dbReference type="Google" id="ProtNLM"/>
    </source>
</evidence>
<dbReference type="InterPro" id="IPR010828">
    <property type="entry name" value="Atf2/Sli1-like"/>
</dbReference>
<dbReference type="Proteomes" id="UP000002258">
    <property type="component" value="Chromosome 5"/>
</dbReference>
<dbReference type="GeneID" id="4839059"/>